<dbReference type="PANTHER" id="PTHR10900">
    <property type="entry name" value="PERIOSTIN-RELATED"/>
    <property type="match status" value="1"/>
</dbReference>
<dbReference type="SUPFAM" id="SSF82153">
    <property type="entry name" value="FAS1 domain"/>
    <property type="match status" value="2"/>
</dbReference>
<keyword evidence="2" id="KW-1133">Transmembrane helix</keyword>
<dbReference type="PANTHER" id="PTHR10900:SF77">
    <property type="entry name" value="FI19380P1"/>
    <property type="match status" value="1"/>
</dbReference>
<feature type="domain" description="FAS1" evidence="4">
    <location>
        <begin position="41"/>
        <end position="174"/>
    </location>
</feature>
<reference evidence="5 6" key="1">
    <citation type="journal article" date="2022" name="DNA Res.">
        <title>Genome analysis of five recently described species of the CUG-Ser clade uncovers Candida theae as a new hybrid lineage with pathogenic potential in the Candida parapsilosis species complex.</title>
        <authorList>
            <person name="Mixao V."/>
            <person name="Del Olmo V."/>
            <person name="Hegedusova E."/>
            <person name="Saus E."/>
            <person name="Pryszcz L."/>
            <person name="Cillingova A."/>
            <person name="Nosek J."/>
            <person name="Gabaldon T."/>
        </authorList>
    </citation>
    <scope>NUCLEOTIDE SEQUENCE [LARGE SCALE GENOMIC DNA]</scope>
    <source>
        <strain evidence="5 6">CBS 12239</strain>
    </source>
</reference>
<dbReference type="InterPro" id="IPR000782">
    <property type="entry name" value="FAS1_domain"/>
</dbReference>
<evidence type="ECO:0000313" key="5">
    <source>
        <dbReference type="EMBL" id="KAI5956002.1"/>
    </source>
</evidence>
<keyword evidence="2" id="KW-0472">Membrane</keyword>
<dbReference type="InterPro" id="IPR036378">
    <property type="entry name" value="FAS1_dom_sf"/>
</dbReference>
<name>A0AAD5FXY3_9ASCO</name>
<dbReference type="GO" id="GO:0016236">
    <property type="term" value="P:macroautophagy"/>
    <property type="evidence" value="ECO:0007669"/>
    <property type="project" value="TreeGrafter"/>
</dbReference>
<keyword evidence="6" id="KW-1185">Reference proteome</keyword>
<evidence type="ECO:0000313" key="6">
    <source>
        <dbReference type="Proteomes" id="UP001204833"/>
    </source>
</evidence>
<dbReference type="RefSeq" id="XP_051607984.1">
    <property type="nucleotide sequence ID" value="XM_051752912.1"/>
</dbReference>
<evidence type="ECO:0000256" key="1">
    <source>
        <dbReference type="SAM" id="MobiDB-lite"/>
    </source>
</evidence>
<dbReference type="AlphaFoldDB" id="A0AAD5FXY3"/>
<feature type="transmembrane region" description="Helical" evidence="2">
    <location>
        <begin position="843"/>
        <end position="869"/>
    </location>
</feature>
<dbReference type="Gene3D" id="2.30.180.10">
    <property type="entry name" value="FAS1 domain"/>
    <property type="match status" value="2"/>
</dbReference>
<dbReference type="EMBL" id="JAIHNG010000129">
    <property type="protein sequence ID" value="KAI5956002.1"/>
    <property type="molecule type" value="Genomic_DNA"/>
</dbReference>
<organism evidence="5 6">
    <name type="scientific">Candida theae</name>
    <dbReference type="NCBI Taxonomy" id="1198502"/>
    <lineage>
        <taxon>Eukaryota</taxon>
        <taxon>Fungi</taxon>
        <taxon>Dikarya</taxon>
        <taxon>Ascomycota</taxon>
        <taxon>Saccharomycotina</taxon>
        <taxon>Pichiomycetes</taxon>
        <taxon>Debaryomycetaceae</taxon>
        <taxon>Candida/Lodderomyces clade</taxon>
        <taxon>Candida</taxon>
    </lineage>
</organism>
<dbReference type="Pfam" id="PF02469">
    <property type="entry name" value="Fasciclin"/>
    <property type="match status" value="1"/>
</dbReference>
<gene>
    <name evidence="5" type="ORF">KGF57_003488</name>
</gene>
<keyword evidence="3" id="KW-0732">Signal</keyword>
<feature type="signal peptide" evidence="3">
    <location>
        <begin position="1"/>
        <end position="28"/>
    </location>
</feature>
<keyword evidence="2" id="KW-0812">Transmembrane</keyword>
<feature type="region of interest" description="Disordered" evidence="1">
    <location>
        <begin position="933"/>
        <end position="975"/>
    </location>
</feature>
<evidence type="ECO:0000256" key="2">
    <source>
        <dbReference type="SAM" id="Phobius"/>
    </source>
</evidence>
<sequence length="975" mass="109912">MLSNLRSGMQNFSLFCLLVSIHLASSYARPTTTSDEIEPTPSYIVDILSAEPQFSYFLRTLQRNGIIPQLNLMQNVTLLAPVNSAFVGSMSNAPWEDEGLLRYIINQDVSIGNLTGEGEVIYDTLYNKTNNKPYPIKIGYENDEYVVDDSATIVEADIYAGRQKSYIQAIDKLLPVKSTMCEALLNSDDDRISIVRQLFLSLFPDEYDTFKKKKKKKKKKHNQLPKSCSEFLANVKTVVLPSNDVISNSLDTLQLKYYLANTASPEFDTTEEAEYEINSDIFQLLRHLMFEEYIDGVNGTDKKVTSLAGLKYTFHNDHGNTTIVHFSTNQSIALADGILQVFETGDGFLKSLKIPTAAMIARKALFAHHYSKVVKELKFRSLESYIDGLFANQTILVDVDSRDDVSDEEIKSMSFSSKQELMYRFIDDVLDFNDTLHILANTRLCSKKKLGGCYKMKVSKKESEHGVPQYFIDGGVEVGEAISILNSSQIFITKDEVSAPLNLKHSLGDLMSNGALPPSGGLDIDRSGCVRTLKYFNDFNVLSLKDNEEGYTIFLPCGMADSKKEEGIWNELGLVLDYLEANPNVFKTIIRGMILQKTIYSDFEGSSIFKDIDDDPVHVKSLSSSNEFNRLEVAKYNVFDLPLNSDVLFNQGVIHVVNKVILPREFYIPINELIATTFDASLPDFSISRLLDVFPDIKKSLTQKNPYSLLIPQADSLKEFNITKSFANLHKFLQFHLIPNNETHKLVDCAMGQNVNEIIRTNLTRGGLVCKSKKGQPMLQLYKLNDTEIVSDYSYNKNQEVKLISHGCTRQEDTSNRSCVFLIDKPLNLQWFKRSDNFLHIHLGIVSLGLGIILGLIIFGGVMIGLVLFMSKRGNPHRKSSHADDGLPRADAGFMSVLTDDDDYMPYDRGYETDVEVMRSETDRLFPKKKRKIRHYGSAGDHNKENEPPVALPRDIGNVKSNLTRDRNLPGVSQF</sequence>
<comment type="caution">
    <text evidence="5">The sequence shown here is derived from an EMBL/GenBank/DDBJ whole genome shotgun (WGS) entry which is preliminary data.</text>
</comment>
<dbReference type="Proteomes" id="UP001204833">
    <property type="component" value="Unassembled WGS sequence"/>
</dbReference>
<dbReference type="InterPro" id="IPR050904">
    <property type="entry name" value="Adhesion/Biosynth-related"/>
</dbReference>
<evidence type="ECO:0000259" key="4">
    <source>
        <dbReference type="PROSITE" id="PS50213"/>
    </source>
</evidence>
<protein>
    <recommendedName>
        <fullName evidence="4">FAS1 domain-containing protein</fullName>
    </recommendedName>
</protein>
<feature type="chain" id="PRO_5042083435" description="FAS1 domain-containing protein" evidence="3">
    <location>
        <begin position="29"/>
        <end position="975"/>
    </location>
</feature>
<dbReference type="PROSITE" id="PS50213">
    <property type="entry name" value="FAS1"/>
    <property type="match status" value="1"/>
</dbReference>
<dbReference type="GeneID" id="76151546"/>
<dbReference type="SMART" id="SM00554">
    <property type="entry name" value="FAS1"/>
    <property type="match status" value="1"/>
</dbReference>
<accession>A0AAD5FXY3</accession>
<evidence type="ECO:0000256" key="3">
    <source>
        <dbReference type="SAM" id="SignalP"/>
    </source>
</evidence>
<dbReference type="GO" id="GO:0000329">
    <property type="term" value="C:fungal-type vacuole membrane"/>
    <property type="evidence" value="ECO:0007669"/>
    <property type="project" value="TreeGrafter"/>
</dbReference>
<proteinExistence type="predicted"/>